<dbReference type="InterPro" id="IPR053271">
    <property type="entry name" value="DDT_domain"/>
</dbReference>
<keyword evidence="2" id="KW-0479">Metal-binding</keyword>
<feature type="compositionally biased region" description="Basic and acidic residues" evidence="8">
    <location>
        <begin position="518"/>
        <end position="529"/>
    </location>
</feature>
<evidence type="ECO:0000256" key="4">
    <source>
        <dbReference type="ARBA" id="ARBA00022833"/>
    </source>
</evidence>
<protein>
    <recommendedName>
        <fullName evidence="9">PHD-type domain-containing protein</fullName>
    </recommendedName>
</protein>
<dbReference type="Proteomes" id="UP001295684">
    <property type="component" value="Unassembled WGS sequence"/>
</dbReference>
<feature type="compositionally biased region" description="Acidic residues" evidence="8">
    <location>
        <begin position="798"/>
        <end position="825"/>
    </location>
</feature>
<evidence type="ECO:0000313" key="10">
    <source>
        <dbReference type="EMBL" id="CAI2378954.1"/>
    </source>
</evidence>
<evidence type="ECO:0000256" key="8">
    <source>
        <dbReference type="SAM" id="MobiDB-lite"/>
    </source>
</evidence>
<keyword evidence="4" id="KW-0862">Zinc</keyword>
<dbReference type="EMBL" id="CAMPGE010020744">
    <property type="protein sequence ID" value="CAI2378954.1"/>
    <property type="molecule type" value="Genomic_DNA"/>
</dbReference>
<feature type="compositionally biased region" description="Polar residues" evidence="8">
    <location>
        <begin position="498"/>
        <end position="517"/>
    </location>
</feature>
<comment type="subcellular location">
    <subcellularLocation>
        <location evidence="1">Nucleus</location>
    </subcellularLocation>
</comment>
<keyword evidence="11" id="KW-1185">Reference proteome</keyword>
<feature type="compositionally biased region" description="Basic and acidic residues" evidence="8">
    <location>
        <begin position="32"/>
        <end position="48"/>
    </location>
</feature>
<evidence type="ECO:0000259" key="9">
    <source>
        <dbReference type="PROSITE" id="PS50016"/>
    </source>
</evidence>
<dbReference type="GO" id="GO:0008270">
    <property type="term" value="F:zinc ion binding"/>
    <property type="evidence" value="ECO:0007669"/>
    <property type="project" value="UniProtKB-KW"/>
</dbReference>
<evidence type="ECO:0000313" key="11">
    <source>
        <dbReference type="Proteomes" id="UP001295684"/>
    </source>
</evidence>
<dbReference type="PANTHER" id="PTHR15546:SF2">
    <property type="entry name" value="DDT DOMAIN-CONTAINING PROTEIN DDB_G0282237"/>
    <property type="match status" value="1"/>
</dbReference>
<dbReference type="GO" id="GO:0005634">
    <property type="term" value="C:nucleus"/>
    <property type="evidence" value="ECO:0007669"/>
    <property type="project" value="UniProtKB-SubCell"/>
</dbReference>
<reference evidence="10" key="1">
    <citation type="submission" date="2023-07" db="EMBL/GenBank/DDBJ databases">
        <authorList>
            <consortium name="AG Swart"/>
            <person name="Singh M."/>
            <person name="Singh A."/>
            <person name="Seah K."/>
            <person name="Emmerich C."/>
        </authorList>
    </citation>
    <scope>NUCLEOTIDE SEQUENCE</scope>
    <source>
        <strain evidence="10">DP1</strain>
    </source>
</reference>
<dbReference type="Gene3D" id="3.30.40.10">
    <property type="entry name" value="Zinc/RING finger domain, C3HC4 (zinc finger)"/>
    <property type="match status" value="1"/>
</dbReference>
<feature type="region of interest" description="Disordered" evidence="8">
    <location>
        <begin position="737"/>
        <end position="825"/>
    </location>
</feature>
<dbReference type="PANTHER" id="PTHR15546">
    <property type="entry name" value="BROMODOMAIN ADJACENT TO ZINC FINGER DOMAIN, 2A"/>
    <property type="match status" value="1"/>
</dbReference>
<evidence type="ECO:0000256" key="7">
    <source>
        <dbReference type="SAM" id="Coils"/>
    </source>
</evidence>
<evidence type="ECO:0000256" key="6">
    <source>
        <dbReference type="PROSITE-ProRule" id="PRU00146"/>
    </source>
</evidence>
<name>A0AAD1XU59_EUPCR</name>
<keyword evidence="7" id="KW-0175">Coiled coil</keyword>
<feature type="region of interest" description="Disordered" evidence="8">
    <location>
        <begin position="15"/>
        <end position="79"/>
    </location>
</feature>
<accession>A0AAD1XU59</accession>
<evidence type="ECO:0000256" key="3">
    <source>
        <dbReference type="ARBA" id="ARBA00022771"/>
    </source>
</evidence>
<keyword evidence="3 6" id="KW-0863">Zinc-finger</keyword>
<dbReference type="InterPro" id="IPR001965">
    <property type="entry name" value="Znf_PHD"/>
</dbReference>
<gene>
    <name evidence="10" type="ORF">ECRASSUSDP1_LOCUS20354</name>
</gene>
<organism evidence="10 11">
    <name type="scientific">Euplotes crassus</name>
    <dbReference type="NCBI Taxonomy" id="5936"/>
    <lineage>
        <taxon>Eukaryota</taxon>
        <taxon>Sar</taxon>
        <taxon>Alveolata</taxon>
        <taxon>Ciliophora</taxon>
        <taxon>Intramacronucleata</taxon>
        <taxon>Spirotrichea</taxon>
        <taxon>Hypotrichia</taxon>
        <taxon>Euplotida</taxon>
        <taxon>Euplotidae</taxon>
        <taxon>Moneuplotes</taxon>
    </lineage>
</organism>
<dbReference type="Pfam" id="PF23011">
    <property type="entry name" value="PHD-1st_NSD"/>
    <property type="match status" value="1"/>
</dbReference>
<dbReference type="SUPFAM" id="SSF57903">
    <property type="entry name" value="FYVE/PHD zinc finger"/>
    <property type="match status" value="1"/>
</dbReference>
<feature type="compositionally biased region" description="Basic and acidic residues" evidence="8">
    <location>
        <begin position="59"/>
        <end position="68"/>
    </location>
</feature>
<comment type="caution">
    <text evidence="10">The sequence shown here is derived from an EMBL/GenBank/DDBJ whole genome shotgun (WGS) entry which is preliminary data.</text>
</comment>
<dbReference type="InterPro" id="IPR011011">
    <property type="entry name" value="Znf_FYVE_PHD"/>
</dbReference>
<feature type="compositionally biased region" description="Basic and acidic residues" evidence="8">
    <location>
        <begin position="776"/>
        <end position="785"/>
    </location>
</feature>
<dbReference type="InterPro" id="IPR028941">
    <property type="entry name" value="WHIM2_dom"/>
</dbReference>
<dbReference type="InterPro" id="IPR059153">
    <property type="entry name" value="NSD_PHD-1st"/>
</dbReference>
<dbReference type="PROSITE" id="PS50016">
    <property type="entry name" value="ZF_PHD_2"/>
    <property type="match status" value="1"/>
</dbReference>
<feature type="region of interest" description="Disordered" evidence="8">
    <location>
        <begin position="481"/>
        <end position="529"/>
    </location>
</feature>
<evidence type="ECO:0000256" key="5">
    <source>
        <dbReference type="ARBA" id="ARBA00023242"/>
    </source>
</evidence>
<feature type="compositionally biased region" description="Basic and acidic residues" evidence="8">
    <location>
        <begin position="737"/>
        <end position="760"/>
    </location>
</feature>
<dbReference type="Pfam" id="PF15613">
    <property type="entry name" value="WSD"/>
    <property type="match status" value="1"/>
</dbReference>
<dbReference type="InterPro" id="IPR019787">
    <property type="entry name" value="Znf_PHD-finger"/>
</dbReference>
<dbReference type="Pfam" id="PF02791">
    <property type="entry name" value="DDT"/>
    <property type="match status" value="1"/>
</dbReference>
<dbReference type="InterPro" id="IPR018501">
    <property type="entry name" value="DDT_dom"/>
</dbReference>
<dbReference type="InterPro" id="IPR013083">
    <property type="entry name" value="Znf_RING/FYVE/PHD"/>
</dbReference>
<evidence type="ECO:0000256" key="2">
    <source>
        <dbReference type="ARBA" id="ARBA00022723"/>
    </source>
</evidence>
<feature type="coiled-coil region" evidence="7">
    <location>
        <begin position="342"/>
        <end position="405"/>
    </location>
</feature>
<dbReference type="SMART" id="SM00249">
    <property type="entry name" value="PHD"/>
    <property type="match status" value="1"/>
</dbReference>
<keyword evidence="5" id="KW-0539">Nucleus</keyword>
<evidence type="ECO:0000256" key="1">
    <source>
        <dbReference type="ARBA" id="ARBA00004123"/>
    </source>
</evidence>
<sequence>MSTLALSKRLTTTFLQIPKSKPERQGVNGTTTKDESRTTEHTTPDKANIENNKGVTPKPEQRVPEQKSKSTKSSAESEAFQQKLKREQLKAKLKSIFCECYPSLVDANGNIKYPINDKLLRKTPLLHDIDEMPTRPKLFKVFLENSQEFEDILQIWEFASNCLELPKPFKAEDLYSGLKFTEDTEEVTLISEIICAILEMAISEIPDEQVEDEDSLLWMIKQTQGEGKLRFVWPCLISIFIEKGILEFTTNEDIKKIGGILQNATPKNFNSLLSYDQKIKILLFLCNSAHDFQAFRDYLSERLKEKHRYSKEKQDTYTEIRRIDSEKKQLMAQHADSDFVKNDKVKGKIEALREEQKGASRTRGKEIATQLEALTREMNQYYGSMKAFDEKIQSLNSRISRLNDQLFRVSVKVPTIGYDLQNEYWYFKDEPTKIFVKHLESCRWGYYGDEESIQQLEKSLLTKGTKEKKLCEGLRRLRGKMRIKATKEHNEPAGGVNGANQVEETKETPANQSQQNGHDVETKEQSPRYEDYKEEIDWDKCLERAVQFSSRKSEMSTRRSARKSGDRLDSLNLQSIKDRMLDLESDYTEASREIGKSWTPYSGIDEMRNIIEDAEDEETLRDALDLIERGFSNPMNVKTVEEMPASARVERDIDSQSNASGKPPANKRIYENGLVFFRNNRKIKKFWSSDALKDSWREYNSNIQNGSISALFLSVCIFADQAEDFIEKLNSKLEKKNKETEELKSKDKLSKKSSRDSDRNNRKRTVGFYKEESDDDHGSESESKPSRNKRQKLSHESEFEEDSPIEESEELEEESEDEHDAEIQDEDTRWDSSCYVCKKLGELICCEGCERVAHLECVKLRVIPENDWYCRDCRVKKFSMRQTRSSRRR</sequence>
<dbReference type="AlphaFoldDB" id="A0AAD1XU59"/>
<proteinExistence type="predicted"/>
<feature type="domain" description="PHD-type" evidence="9">
    <location>
        <begin position="831"/>
        <end position="876"/>
    </location>
</feature>